<accession>A0A2A5T7E9</accession>
<keyword evidence="1" id="KW-0812">Transmembrane</keyword>
<keyword evidence="1" id="KW-1133">Transmembrane helix</keyword>
<sequence>MTSFGYLYGDKSYISSPLEQALSDKGVTLITGVKTISQIDHSRHRNCICFIVNLLAGFIAYSFQPKKPSFKDD</sequence>
<gene>
    <name evidence="2" type="ORF">BTN49_0241</name>
</gene>
<feature type="transmembrane region" description="Helical" evidence="1">
    <location>
        <begin position="47"/>
        <end position="64"/>
    </location>
</feature>
<evidence type="ECO:0000313" key="3">
    <source>
        <dbReference type="Proteomes" id="UP000219020"/>
    </source>
</evidence>
<comment type="caution">
    <text evidence="2">The sequence shown here is derived from an EMBL/GenBank/DDBJ whole genome shotgun (WGS) entry which is preliminary data.</text>
</comment>
<keyword evidence="1" id="KW-0472">Membrane</keyword>
<organism evidence="2 3">
    <name type="scientific">Candidatus Enterovibrio escicola</name>
    <dbReference type="NCBI Taxonomy" id="1927127"/>
    <lineage>
        <taxon>Bacteria</taxon>
        <taxon>Pseudomonadati</taxon>
        <taxon>Pseudomonadota</taxon>
        <taxon>Gammaproteobacteria</taxon>
        <taxon>Vibrionales</taxon>
        <taxon>Vibrionaceae</taxon>
        <taxon>Enterovibrio</taxon>
    </lineage>
</organism>
<dbReference type="Proteomes" id="UP000219020">
    <property type="component" value="Unassembled WGS sequence"/>
</dbReference>
<reference evidence="3" key="1">
    <citation type="submission" date="2017-04" db="EMBL/GenBank/DDBJ databases">
        <title>Genome evolution of the luminous symbionts of deep sea anglerfish.</title>
        <authorList>
            <person name="Hendry T.A."/>
        </authorList>
    </citation>
    <scope>NUCLEOTIDE SEQUENCE [LARGE SCALE GENOMIC DNA]</scope>
</reference>
<evidence type="ECO:0000313" key="2">
    <source>
        <dbReference type="EMBL" id="PCS24048.1"/>
    </source>
</evidence>
<dbReference type="AlphaFoldDB" id="A0A2A5T7E9"/>
<dbReference type="EMBL" id="NBYY01000006">
    <property type="protein sequence ID" value="PCS24048.1"/>
    <property type="molecule type" value="Genomic_DNA"/>
</dbReference>
<protein>
    <recommendedName>
        <fullName evidence="4">Mobile element protein</fullName>
    </recommendedName>
</protein>
<evidence type="ECO:0000256" key="1">
    <source>
        <dbReference type="SAM" id="Phobius"/>
    </source>
</evidence>
<keyword evidence="3" id="KW-1185">Reference proteome</keyword>
<proteinExistence type="predicted"/>
<evidence type="ECO:0008006" key="4">
    <source>
        <dbReference type="Google" id="ProtNLM"/>
    </source>
</evidence>
<name>A0A2A5T7E9_9GAMM</name>